<dbReference type="PANTHER" id="PTHR43434:SF1">
    <property type="entry name" value="PHOSPHOGLYCOLATE PHOSPHATASE"/>
    <property type="match status" value="1"/>
</dbReference>
<comment type="pathway">
    <text evidence="2">Organic acid metabolism; glycolate biosynthesis; glycolate from 2-phosphoglycolate: step 1/1.</text>
</comment>
<gene>
    <name evidence="5" type="ordered locus">Desal_2403</name>
</gene>
<sequence length="236" mass="27103">MESIHISAVTPPDVVKEIKGVIFDCDGVLINSFESNKWYYNKFKEKFGLDLMDAEEEKAVHALTHAAALKHILPEEFHDEAFAFSKDPSLKEGINYIEVEEGLTRLLEWLRTNNIRMGINTNRTDTLPLVLQMFDIEGFFAPMVTSQTLPNTKPHPEGVHYILDKWKMKPEEVVYIGDTWVDESCAERAGVEFWAYRSPTLNARLHVDSYWTLCNLLEKARNDVWSSCGCGQLKFI</sequence>
<dbReference type="InterPro" id="IPR050155">
    <property type="entry name" value="HAD-like_hydrolase_sf"/>
</dbReference>
<dbReference type="InterPro" id="IPR023198">
    <property type="entry name" value="PGP-like_dom2"/>
</dbReference>
<dbReference type="RefSeq" id="WP_015852275.1">
    <property type="nucleotide sequence ID" value="NC_012881.1"/>
</dbReference>
<dbReference type="AlphaFoldDB" id="C6BXF3"/>
<comment type="similarity">
    <text evidence="3">Belongs to the HAD-like hydrolase superfamily. CbbY/CbbZ/Gph/YieH family.</text>
</comment>
<dbReference type="STRING" id="526222.Desal_2403"/>
<dbReference type="PRINTS" id="PR00413">
    <property type="entry name" value="HADHALOGNASE"/>
</dbReference>
<dbReference type="InterPro" id="IPR023214">
    <property type="entry name" value="HAD_sf"/>
</dbReference>
<dbReference type="OrthoDB" id="9793014at2"/>
<dbReference type="GO" id="GO:0006281">
    <property type="term" value="P:DNA repair"/>
    <property type="evidence" value="ECO:0007669"/>
    <property type="project" value="TreeGrafter"/>
</dbReference>
<dbReference type="SFLD" id="SFLDS00003">
    <property type="entry name" value="Haloacid_Dehalogenase"/>
    <property type="match status" value="1"/>
</dbReference>
<evidence type="ECO:0000256" key="4">
    <source>
        <dbReference type="ARBA" id="ARBA00013078"/>
    </source>
</evidence>
<evidence type="ECO:0000256" key="2">
    <source>
        <dbReference type="ARBA" id="ARBA00004818"/>
    </source>
</evidence>
<comment type="catalytic activity">
    <reaction evidence="1">
        <text>2-phosphoglycolate + H2O = glycolate + phosphate</text>
        <dbReference type="Rhea" id="RHEA:14369"/>
        <dbReference type="ChEBI" id="CHEBI:15377"/>
        <dbReference type="ChEBI" id="CHEBI:29805"/>
        <dbReference type="ChEBI" id="CHEBI:43474"/>
        <dbReference type="ChEBI" id="CHEBI:58033"/>
        <dbReference type="EC" id="3.1.3.18"/>
    </reaction>
</comment>
<dbReference type="EC" id="3.1.3.18" evidence="4"/>
<dbReference type="SUPFAM" id="SSF56784">
    <property type="entry name" value="HAD-like"/>
    <property type="match status" value="1"/>
</dbReference>
<dbReference type="Gene3D" id="1.10.150.240">
    <property type="entry name" value="Putative phosphatase, domain 2"/>
    <property type="match status" value="1"/>
</dbReference>
<dbReference type="HOGENOM" id="CLU_045011_19_3_7"/>
<dbReference type="eggNOG" id="COG0546">
    <property type="taxonomic scope" value="Bacteria"/>
</dbReference>
<name>C6BXF3_MARSD</name>
<dbReference type="InterPro" id="IPR006439">
    <property type="entry name" value="HAD-SF_hydro_IA"/>
</dbReference>
<evidence type="ECO:0000313" key="5">
    <source>
        <dbReference type="EMBL" id="ACS80459.1"/>
    </source>
</evidence>
<dbReference type="GO" id="GO:0008967">
    <property type="term" value="F:phosphoglycolate phosphatase activity"/>
    <property type="evidence" value="ECO:0007669"/>
    <property type="project" value="UniProtKB-EC"/>
</dbReference>
<dbReference type="SFLD" id="SFLDG01129">
    <property type="entry name" value="C1.5:_HAD__Beta-PGM__Phosphata"/>
    <property type="match status" value="1"/>
</dbReference>
<keyword evidence="6" id="KW-1185">Reference proteome</keyword>
<dbReference type="InterPro" id="IPR036412">
    <property type="entry name" value="HAD-like_sf"/>
</dbReference>
<protein>
    <recommendedName>
        <fullName evidence="4">phosphoglycolate phosphatase</fullName>
        <ecNumber evidence="4">3.1.3.18</ecNumber>
    </recommendedName>
</protein>
<reference evidence="5 6" key="1">
    <citation type="submission" date="2009-06" db="EMBL/GenBank/DDBJ databases">
        <title>Complete sequence of Desulfovibrio salexigens DSM 2638.</title>
        <authorList>
            <consortium name="US DOE Joint Genome Institute"/>
            <person name="Lucas S."/>
            <person name="Copeland A."/>
            <person name="Lapidus A."/>
            <person name="Glavina del Rio T."/>
            <person name="Tice H."/>
            <person name="Bruce D."/>
            <person name="Goodwin L."/>
            <person name="Pitluck S."/>
            <person name="Munk A.C."/>
            <person name="Brettin T."/>
            <person name="Detter J.C."/>
            <person name="Han C."/>
            <person name="Tapia R."/>
            <person name="Larimer F."/>
            <person name="Land M."/>
            <person name="Hauser L."/>
            <person name="Kyrpides N."/>
            <person name="Anderson I."/>
            <person name="Wall J.D."/>
            <person name="Arkin A.P."/>
            <person name="Dehal P."/>
            <person name="Chivian D."/>
            <person name="Giles B."/>
            <person name="Hazen T.C."/>
        </authorList>
    </citation>
    <scope>NUCLEOTIDE SEQUENCE [LARGE SCALE GENOMIC DNA]</scope>
    <source>
        <strain evidence="6">ATCC 14822 / DSM 2638 / NCIMB 8403 / VKM B-1763</strain>
    </source>
</reference>
<dbReference type="Proteomes" id="UP000002601">
    <property type="component" value="Chromosome"/>
</dbReference>
<dbReference type="PANTHER" id="PTHR43434">
    <property type="entry name" value="PHOSPHOGLYCOLATE PHOSPHATASE"/>
    <property type="match status" value="1"/>
</dbReference>
<dbReference type="KEGG" id="dsa:Desal_2403"/>
<keyword evidence="5" id="KW-0378">Hydrolase</keyword>
<organism evidence="5 6">
    <name type="scientific">Maridesulfovibrio salexigens (strain ATCC 14822 / DSM 2638 / NCIMB 8403 / VKM B-1763)</name>
    <name type="common">Desulfovibrio salexigens</name>
    <dbReference type="NCBI Taxonomy" id="526222"/>
    <lineage>
        <taxon>Bacteria</taxon>
        <taxon>Pseudomonadati</taxon>
        <taxon>Thermodesulfobacteriota</taxon>
        <taxon>Desulfovibrionia</taxon>
        <taxon>Desulfovibrionales</taxon>
        <taxon>Desulfovibrionaceae</taxon>
        <taxon>Maridesulfovibrio</taxon>
    </lineage>
</organism>
<dbReference type="EMBL" id="CP001649">
    <property type="protein sequence ID" value="ACS80459.1"/>
    <property type="molecule type" value="Genomic_DNA"/>
</dbReference>
<dbReference type="InterPro" id="IPR041492">
    <property type="entry name" value="HAD_2"/>
</dbReference>
<dbReference type="Pfam" id="PF13419">
    <property type="entry name" value="HAD_2"/>
    <property type="match status" value="1"/>
</dbReference>
<evidence type="ECO:0000313" key="6">
    <source>
        <dbReference type="Proteomes" id="UP000002601"/>
    </source>
</evidence>
<proteinExistence type="inferred from homology"/>
<dbReference type="GO" id="GO:0005829">
    <property type="term" value="C:cytosol"/>
    <property type="evidence" value="ECO:0007669"/>
    <property type="project" value="TreeGrafter"/>
</dbReference>
<evidence type="ECO:0000256" key="1">
    <source>
        <dbReference type="ARBA" id="ARBA00000830"/>
    </source>
</evidence>
<accession>C6BXF3</accession>
<dbReference type="Gene3D" id="3.40.50.1000">
    <property type="entry name" value="HAD superfamily/HAD-like"/>
    <property type="match status" value="1"/>
</dbReference>
<dbReference type="NCBIfam" id="TIGR01549">
    <property type="entry name" value="HAD-SF-IA-v1"/>
    <property type="match status" value="1"/>
</dbReference>
<evidence type="ECO:0000256" key="3">
    <source>
        <dbReference type="ARBA" id="ARBA00006171"/>
    </source>
</evidence>